<dbReference type="EMBL" id="JBHRYD010000011">
    <property type="protein sequence ID" value="MFC3705656.1"/>
    <property type="molecule type" value="Genomic_DNA"/>
</dbReference>
<evidence type="ECO:0008006" key="3">
    <source>
        <dbReference type="Google" id="ProtNLM"/>
    </source>
</evidence>
<gene>
    <name evidence="1" type="ORF">ACFOOL_12910</name>
</gene>
<accession>A0ABV7X284</accession>
<proteinExistence type="predicted"/>
<keyword evidence="2" id="KW-1185">Reference proteome</keyword>
<dbReference type="Proteomes" id="UP001595613">
    <property type="component" value="Unassembled WGS sequence"/>
</dbReference>
<organism evidence="1 2">
    <name type="scientific">Devosia honganensis</name>
    <dbReference type="NCBI Taxonomy" id="1610527"/>
    <lineage>
        <taxon>Bacteria</taxon>
        <taxon>Pseudomonadati</taxon>
        <taxon>Pseudomonadota</taxon>
        <taxon>Alphaproteobacteria</taxon>
        <taxon>Hyphomicrobiales</taxon>
        <taxon>Devosiaceae</taxon>
        <taxon>Devosia</taxon>
    </lineage>
</organism>
<evidence type="ECO:0000313" key="2">
    <source>
        <dbReference type="Proteomes" id="UP001595613"/>
    </source>
</evidence>
<reference evidence="2" key="1">
    <citation type="journal article" date="2019" name="Int. J. Syst. Evol. Microbiol.">
        <title>The Global Catalogue of Microorganisms (GCM) 10K type strain sequencing project: providing services to taxonomists for standard genome sequencing and annotation.</title>
        <authorList>
            <consortium name="The Broad Institute Genomics Platform"/>
            <consortium name="The Broad Institute Genome Sequencing Center for Infectious Disease"/>
            <person name="Wu L."/>
            <person name="Ma J."/>
        </authorList>
    </citation>
    <scope>NUCLEOTIDE SEQUENCE [LARGE SCALE GENOMIC DNA]</scope>
    <source>
        <strain evidence="2">KCTC 42281</strain>
    </source>
</reference>
<comment type="caution">
    <text evidence="1">The sequence shown here is derived from an EMBL/GenBank/DDBJ whole genome shotgun (WGS) entry which is preliminary data.</text>
</comment>
<evidence type="ECO:0000313" key="1">
    <source>
        <dbReference type="EMBL" id="MFC3705656.1"/>
    </source>
</evidence>
<dbReference type="RefSeq" id="WP_380097550.1">
    <property type="nucleotide sequence ID" value="NZ_JBHRYD010000011.1"/>
</dbReference>
<sequence length="71" mass="7786">MRKLSPGERQFLAIIQLAGGSFCFSREDKVTAEAHRMLRRLDRAGLISVEPSDDGPLVTLTAQGYAEVDHG</sequence>
<name>A0ABV7X284_9HYPH</name>
<protein>
    <recommendedName>
        <fullName evidence="3">MarR family transcriptional regulator</fullName>
    </recommendedName>
</protein>